<proteinExistence type="predicted"/>
<accession>A0ACC6Q3H3</accession>
<evidence type="ECO:0000313" key="2">
    <source>
        <dbReference type="Proteomes" id="UP001377168"/>
    </source>
</evidence>
<reference evidence="1" key="1">
    <citation type="submission" date="2024-03" db="EMBL/GenBank/DDBJ databases">
        <title>Novel Streptomyces species of biotechnological and ecological value are a feature of Machair soil.</title>
        <authorList>
            <person name="Prole J.R."/>
            <person name="Goodfellow M."/>
            <person name="Allenby N."/>
            <person name="Ward A.C."/>
        </authorList>
    </citation>
    <scope>NUCLEOTIDE SEQUENCE</scope>
    <source>
        <strain evidence="1">MS2.AVA.5</strain>
    </source>
</reference>
<protein>
    <submittedName>
        <fullName evidence="1">GDSL-type esterase/lipase family protein</fullName>
    </submittedName>
</protein>
<dbReference type="Proteomes" id="UP001377168">
    <property type="component" value="Unassembled WGS sequence"/>
</dbReference>
<comment type="caution">
    <text evidence="1">The sequence shown here is derived from an EMBL/GenBank/DDBJ whole genome shotgun (WGS) entry which is preliminary data.</text>
</comment>
<evidence type="ECO:0000313" key="1">
    <source>
        <dbReference type="EMBL" id="MEJ8638126.1"/>
    </source>
</evidence>
<organism evidence="1 2">
    <name type="scientific">Streptomyces achmelvichensis</name>
    <dbReference type="NCBI Taxonomy" id="3134111"/>
    <lineage>
        <taxon>Bacteria</taxon>
        <taxon>Bacillati</taxon>
        <taxon>Actinomycetota</taxon>
        <taxon>Actinomycetes</taxon>
        <taxon>Kitasatosporales</taxon>
        <taxon>Streptomycetaceae</taxon>
        <taxon>Streptomyces</taxon>
    </lineage>
</organism>
<gene>
    <name evidence="1" type="ORF">WKI67_32710</name>
</gene>
<name>A0ACC6Q3H3_9ACTN</name>
<dbReference type="EMBL" id="JBBKAJ010000022">
    <property type="protein sequence ID" value="MEJ8638126.1"/>
    <property type="molecule type" value="Genomic_DNA"/>
</dbReference>
<keyword evidence="2" id="KW-1185">Reference proteome</keyword>
<sequence length="417" mass="43557">MTTCPAPDTTGSARATTGPAPATAGAGTVRARRYRAAATLCALAVLSATVTFGTPAAVAAEAKPDALVTMGDSFISGEGARWQGNAEGLKNFGGIPQALRDATDRVKTAGIGLEKIYSPGCHRADAAVIGAGTPKRFNIACSGAATQHLSRNFRTEESQLARLRTLATENNVTVVVVSVGGNDVHLTDTMKVCANAWKNNRYCSTDTAVTGPAAERVRTVGAKVAEAVEAVRAAVKDTGSSPRILVQSYPMPLASGKAATTAAHDENGWDRWSAYGCPFYNRDLRWIATGLGAALNREIKKAAVRTGADHVDLGRLLEGHQVCGKQSLQTAFAADGAVVSPPATTAEWARYVPRTKTELPVDEAQELLHPNYYGQQALGRCLTLVVARLATAEPGADAQCRGAAGKAPEQVGVTFTR</sequence>